<dbReference type="PANTHER" id="PTHR21467:SF0">
    <property type="entry name" value="SERINE_THREONINE-PROTEIN PHOSPHATASE 4 REGULATORY SUBUNIT 4"/>
    <property type="match status" value="1"/>
</dbReference>
<dbReference type="Proteomes" id="UP000290189">
    <property type="component" value="Unassembled WGS sequence"/>
</dbReference>
<geneLocation type="mitochondrion" evidence="2"/>
<dbReference type="InterPro" id="IPR039918">
    <property type="entry name" value="PPP4R4"/>
</dbReference>
<evidence type="ECO:0008006" key="4">
    <source>
        <dbReference type="Google" id="ProtNLM"/>
    </source>
</evidence>
<sequence length="912" mass="98987">MSAKPQKVKRRVLQFDVSDGSSNEAADIHSKLKVWVGGSGRWGRPADWVVAPVQSEAEIQEFSMPDDLPEVERVSLLLESKNELQRMAGITALPRCVAEVGGAAITTLFKRFAKATLKQEQTQRTEAAAVLTRIIPDVNDPDFIRSTCVPFIEKIIESASGEGGDQPWVDALLACCPAGGPATVHDLAEYAVANADAGQEKVSRMMACRLLGAVYAALDEHHALLPRVLSSVQLLCQDTDRDVRSTICAQLPLIVERADLYTRENVIFRDMLELLQDEEICVKIAALGACIDLMPSMSPNTIWDRIMPCVIRLYRESETAGAAYADLRLSATRQLGPLLARLHSSSPSSSSSSSSSLGSATSFLVDYFKAAAQDSNAAIRRLCAYNMPAVIHGCGRGHYSASIQATLVGLINDPDAVVRCTIAHAFHEIVVLVGRDRSISLLRPCFFKLINDPDLGVQAALVAHVDETAACMFRAEALPGETSSPKKTRARASLQLQQQPETPPATQRDQTLLALDEQILKALLEYDTRLELRWRDREILFRRIGSMCNTLSADVIHSVWTEAMLSAMHSDARPVQLAAAATLVQLMRAQQRWVTRIEICQHIINEFAQSESSRDRLLFLEMCPMLMEHFSRRWFRDRILDVSVGLCNDDVAAVRRKACQLLPDYRRLVIGAMDDRLGVDAIGSPRQMTTPETIMKVIDRLQLDSCRDVQDAAQAALVALKQAAGSSSSDPASDLADQAKEASEEAIFKDDCSSFSPEFFKIARSSSIPHVLLQQTHHDTAASASATRSTPSSPLTAIASKKKSLVQVNVVATVAQNLRAKTKLRRGTLSNATAPTVPLLPISKSMSQPPAGVIASSPETAVAAKAKSATLPSRAGGMPISVPPLKIGAKGQATAASTAGVQLLSPRSKKKP</sequence>
<evidence type="ECO:0000313" key="2">
    <source>
        <dbReference type="EMBL" id="SPR01169.1"/>
    </source>
</evidence>
<feature type="region of interest" description="Disordered" evidence="1">
    <location>
        <begin position="480"/>
        <end position="508"/>
    </location>
</feature>
<dbReference type="InterPro" id="IPR016024">
    <property type="entry name" value="ARM-type_fold"/>
</dbReference>
<organism evidence="2 3">
    <name type="scientific">Plasmodiophora brassicae</name>
    <name type="common">Clubroot disease agent</name>
    <dbReference type="NCBI Taxonomy" id="37360"/>
    <lineage>
        <taxon>Eukaryota</taxon>
        <taxon>Sar</taxon>
        <taxon>Rhizaria</taxon>
        <taxon>Endomyxa</taxon>
        <taxon>Phytomyxea</taxon>
        <taxon>Plasmodiophorida</taxon>
        <taxon>Plasmodiophoridae</taxon>
        <taxon>Plasmodiophora</taxon>
    </lineage>
</organism>
<accession>A0A3P3YM08</accession>
<feature type="compositionally biased region" description="Polar residues" evidence="1">
    <location>
        <begin position="494"/>
        <end position="508"/>
    </location>
</feature>
<evidence type="ECO:0000256" key="1">
    <source>
        <dbReference type="SAM" id="MobiDB-lite"/>
    </source>
</evidence>
<protein>
    <recommendedName>
        <fullName evidence="4">TOG domain-containing protein</fullName>
    </recommendedName>
</protein>
<name>A0A3P3YM08_PLABS</name>
<gene>
    <name evidence="2" type="ORF">PLBR_LOCUS8384</name>
</gene>
<dbReference type="InterPro" id="IPR011989">
    <property type="entry name" value="ARM-like"/>
</dbReference>
<dbReference type="Gene3D" id="1.25.10.10">
    <property type="entry name" value="Leucine-rich Repeat Variant"/>
    <property type="match status" value="1"/>
</dbReference>
<evidence type="ECO:0000313" key="3">
    <source>
        <dbReference type="Proteomes" id="UP000290189"/>
    </source>
</evidence>
<dbReference type="SUPFAM" id="SSF48371">
    <property type="entry name" value="ARM repeat"/>
    <property type="match status" value="2"/>
</dbReference>
<reference evidence="2 3" key="1">
    <citation type="submission" date="2018-03" db="EMBL/GenBank/DDBJ databases">
        <authorList>
            <person name="Fogelqvist J."/>
        </authorList>
    </citation>
    <scope>NUCLEOTIDE SEQUENCE [LARGE SCALE GENOMIC DNA]</scope>
</reference>
<dbReference type="PANTHER" id="PTHR21467">
    <property type="entry name" value="PROTEIN PHOSPHATASE 4 REGULATORY SUBUNIT 4 PPP4R4"/>
    <property type="match status" value="1"/>
</dbReference>
<proteinExistence type="predicted"/>
<dbReference type="EMBL" id="OVEO01000016">
    <property type="protein sequence ID" value="SPR01169.1"/>
    <property type="molecule type" value="Genomic_DNA"/>
</dbReference>
<dbReference type="AlphaFoldDB" id="A0A3P3YM08"/>
<keyword evidence="2" id="KW-0496">Mitochondrion</keyword>